<dbReference type="EMBL" id="JBANRG010000005">
    <property type="protein sequence ID" value="KAK7466336.1"/>
    <property type="molecule type" value="Genomic_DNA"/>
</dbReference>
<dbReference type="InterPro" id="IPR036028">
    <property type="entry name" value="SH3-like_dom_sf"/>
</dbReference>
<dbReference type="Proteomes" id="UP001498398">
    <property type="component" value="Unassembled WGS sequence"/>
</dbReference>
<evidence type="ECO:0000313" key="10">
    <source>
        <dbReference type="EMBL" id="KAK7466336.1"/>
    </source>
</evidence>
<protein>
    <recommendedName>
        <fullName evidence="3">mitogen-activated protein kinase kinase kinase</fullName>
        <ecNumber evidence="3">2.7.11.25</ecNumber>
    </recommendedName>
</protein>
<evidence type="ECO:0000256" key="6">
    <source>
        <dbReference type="ARBA" id="ARBA00048329"/>
    </source>
</evidence>
<dbReference type="PANTHER" id="PTHR44329">
    <property type="entry name" value="SERINE/THREONINE-PROTEIN KINASE TNNI3K-RELATED"/>
    <property type="match status" value="1"/>
</dbReference>
<dbReference type="Pfam" id="PF00018">
    <property type="entry name" value="SH3_1"/>
    <property type="match status" value="1"/>
</dbReference>
<gene>
    <name evidence="10" type="primary">TUS1_2</name>
    <name evidence="10" type="ORF">VKT23_005062</name>
</gene>
<dbReference type="PROSITE" id="PS00108">
    <property type="entry name" value="PROTEIN_KINASE_ST"/>
    <property type="match status" value="1"/>
</dbReference>
<feature type="domain" description="SH3" evidence="8">
    <location>
        <begin position="462"/>
        <end position="523"/>
    </location>
</feature>
<dbReference type="Gene3D" id="2.30.30.40">
    <property type="entry name" value="SH3 Domains"/>
    <property type="match status" value="1"/>
</dbReference>
<comment type="caution">
    <text evidence="10">The sequence shown here is derived from an EMBL/GenBank/DDBJ whole genome shotgun (WGS) entry which is preliminary data.</text>
</comment>
<evidence type="ECO:0000256" key="4">
    <source>
        <dbReference type="ARBA" id="ARBA00022443"/>
    </source>
</evidence>
<keyword evidence="11" id="KW-1185">Reference proteome</keyword>
<dbReference type="SMART" id="SM00220">
    <property type="entry name" value="S_TKc"/>
    <property type="match status" value="1"/>
</dbReference>
<dbReference type="PROSITE" id="PS50011">
    <property type="entry name" value="PROTEIN_KINASE_DOM"/>
    <property type="match status" value="1"/>
</dbReference>
<sequence>MSLRADVRPRRKFKILDLGPLTTSTGSSRSASTSVSKNKVHLRALHSESWDGTLHEDRVKADKALKRIELILNDREEYRRLLDQQGTLAQSLLDLLQSLCDHPSVDKKLRSKISSAMIRLSKRSGLFPKCLAFHDVEKYGNYPVAVGGFGEIWKGTYAGQSVCIKVLKTYSESEITPRLVKAFLREAILWGQLDHPNVLPFLGLRLLDSAQRISLVSPWMKNGNLHEYLGGDLHGSINRTILAYDVACGLAYLHENKVIHGDLKGVNILITSSGRATIADFGLSRLVVAEALTLTATGSHIIEGTARWLAPECLMEAQPLSYESDIYAFGCVCYELFTGKLPFHQHAHDVSVIFELMKGCHPYRPPRDDCPQLSDEIWMIMQECWVQNPFGRPQAAILAERFACLNSVNIELADDWKNLLAPPSYHGAWHHEWCLVGPEVEDFLNLSESSSCDGSVYPTTKHDGFNAKVLFDFRAEYPNELDAKKGDSFTVFAHSTREWGVGKIGQSDRLGLVPLSYVDILSPLTGRVMSDVGSLINEGALPEVGEWLQTAASKLYHKKVKDADPYANRNSVLIPIYLSGN</sequence>
<evidence type="ECO:0000256" key="7">
    <source>
        <dbReference type="PROSITE-ProRule" id="PRU00192"/>
    </source>
</evidence>
<comment type="catalytic activity">
    <reaction evidence="6">
        <text>L-seryl-[protein] + ATP = O-phospho-L-seryl-[protein] + ADP + H(+)</text>
        <dbReference type="Rhea" id="RHEA:17989"/>
        <dbReference type="Rhea" id="RHEA-COMP:9863"/>
        <dbReference type="Rhea" id="RHEA-COMP:11604"/>
        <dbReference type="ChEBI" id="CHEBI:15378"/>
        <dbReference type="ChEBI" id="CHEBI:29999"/>
        <dbReference type="ChEBI" id="CHEBI:30616"/>
        <dbReference type="ChEBI" id="CHEBI:83421"/>
        <dbReference type="ChEBI" id="CHEBI:456216"/>
        <dbReference type="EC" id="2.7.11.25"/>
    </reaction>
</comment>
<feature type="domain" description="Protein kinase" evidence="9">
    <location>
        <begin position="138"/>
        <end position="405"/>
    </location>
</feature>
<reference evidence="10 11" key="1">
    <citation type="submission" date="2024-01" db="EMBL/GenBank/DDBJ databases">
        <title>A draft genome for the cacao thread blight pathogen Marasmiellus scandens.</title>
        <authorList>
            <person name="Baruah I.K."/>
            <person name="Leung J."/>
            <person name="Bukari Y."/>
            <person name="Amoako-Attah I."/>
            <person name="Meinhardt L.W."/>
            <person name="Bailey B.A."/>
            <person name="Cohen S.P."/>
        </authorList>
    </citation>
    <scope>NUCLEOTIDE SEQUENCE [LARGE SCALE GENOMIC DNA]</scope>
    <source>
        <strain evidence="10 11">GH-19</strain>
    </source>
</reference>
<evidence type="ECO:0000256" key="1">
    <source>
        <dbReference type="ARBA" id="ARBA00001946"/>
    </source>
</evidence>
<dbReference type="InterPro" id="IPR011009">
    <property type="entry name" value="Kinase-like_dom_sf"/>
</dbReference>
<accession>A0ABR1JVA2</accession>
<evidence type="ECO:0000259" key="9">
    <source>
        <dbReference type="PROSITE" id="PS50011"/>
    </source>
</evidence>
<dbReference type="InterPro" id="IPR001245">
    <property type="entry name" value="Ser-Thr/Tyr_kinase_cat_dom"/>
</dbReference>
<dbReference type="EC" id="2.7.11.25" evidence="3"/>
<dbReference type="Gene3D" id="1.10.510.10">
    <property type="entry name" value="Transferase(Phosphotransferase) domain 1"/>
    <property type="match status" value="1"/>
</dbReference>
<evidence type="ECO:0000256" key="5">
    <source>
        <dbReference type="ARBA" id="ARBA00047559"/>
    </source>
</evidence>
<dbReference type="InterPro" id="IPR001452">
    <property type="entry name" value="SH3_domain"/>
</dbReference>
<proteinExistence type="inferred from homology"/>
<evidence type="ECO:0000256" key="3">
    <source>
        <dbReference type="ARBA" id="ARBA00012406"/>
    </source>
</evidence>
<evidence type="ECO:0000313" key="11">
    <source>
        <dbReference type="Proteomes" id="UP001498398"/>
    </source>
</evidence>
<dbReference type="PRINTS" id="PR00109">
    <property type="entry name" value="TYRKINASE"/>
</dbReference>
<comment type="cofactor">
    <cofactor evidence="1">
        <name>Mg(2+)</name>
        <dbReference type="ChEBI" id="CHEBI:18420"/>
    </cofactor>
</comment>
<comment type="catalytic activity">
    <reaction evidence="5">
        <text>L-threonyl-[protein] + ATP = O-phospho-L-threonyl-[protein] + ADP + H(+)</text>
        <dbReference type="Rhea" id="RHEA:46608"/>
        <dbReference type="Rhea" id="RHEA-COMP:11060"/>
        <dbReference type="Rhea" id="RHEA-COMP:11605"/>
        <dbReference type="ChEBI" id="CHEBI:15378"/>
        <dbReference type="ChEBI" id="CHEBI:30013"/>
        <dbReference type="ChEBI" id="CHEBI:30616"/>
        <dbReference type="ChEBI" id="CHEBI:61977"/>
        <dbReference type="ChEBI" id="CHEBI:456216"/>
        <dbReference type="EC" id="2.7.11.25"/>
    </reaction>
</comment>
<dbReference type="SUPFAM" id="SSF56112">
    <property type="entry name" value="Protein kinase-like (PK-like)"/>
    <property type="match status" value="1"/>
</dbReference>
<organism evidence="10 11">
    <name type="scientific">Marasmiellus scandens</name>
    <dbReference type="NCBI Taxonomy" id="2682957"/>
    <lineage>
        <taxon>Eukaryota</taxon>
        <taxon>Fungi</taxon>
        <taxon>Dikarya</taxon>
        <taxon>Basidiomycota</taxon>
        <taxon>Agaricomycotina</taxon>
        <taxon>Agaricomycetes</taxon>
        <taxon>Agaricomycetidae</taxon>
        <taxon>Agaricales</taxon>
        <taxon>Marasmiineae</taxon>
        <taxon>Omphalotaceae</taxon>
        <taxon>Marasmiellus</taxon>
    </lineage>
</organism>
<dbReference type="InterPro" id="IPR008271">
    <property type="entry name" value="Ser/Thr_kinase_AS"/>
</dbReference>
<comment type="similarity">
    <text evidence="2">Belongs to the protein kinase superfamily. STE Ser/Thr protein kinase family. MAP kinase kinase kinase subfamily.</text>
</comment>
<name>A0ABR1JVA2_9AGAR</name>
<dbReference type="SMART" id="SM00326">
    <property type="entry name" value="SH3"/>
    <property type="match status" value="1"/>
</dbReference>
<dbReference type="InterPro" id="IPR000719">
    <property type="entry name" value="Prot_kinase_dom"/>
</dbReference>
<dbReference type="PROSITE" id="PS50002">
    <property type="entry name" value="SH3"/>
    <property type="match status" value="1"/>
</dbReference>
<dbReference type="PANTHER" id="PTHR44329:SF214">
    <property type="entry name" value="PROTEIN KINASE DOMAIN-CONTAINING PROTEIN"/>
    <property type="match status" value="1"/>
</dbReference>
<dbReference type="SUPFAM" id="SSF50044">
    <property type="entry name" value="SH3-domain"/>
    <property type="match status" value="1"/>
</dbReference>
<evidence type="ECO:0000259" key="8">
    <source>
        <dbReference type="PROSITE" id="PS50002"/>
    </source>
</evidence>
<dbReference type="InterPro" id="IPR051681">
    <property type="entry name" value="Ser/Thr_Kinases-Pseudokinases"/>
</dbReference>
<keyword evidence="4 7" id="KW-0728">SH3 domain</keyword>
<evidence type="ECO:0000256" key="2">
    <source>
        <dbReference type="ARBA" id="ARBA00006529"/>
    </source>
</evidence>
<dbReference type="Pfam" id="PF07714">
    <property type="entry name" value="PK_Tyr_Ser-Thr"/>
    <property type="match status" value="1"/>
</dbReference>